<comment type="caution">
    <text evidence="2">The sequence shown here is derived from an EMBL/GenBank/DDBJ whole genome shotgun (WGS) entry which is preliminary data.</text>
</comment>
<dbReference type="OrthoDB" id="9800417at2"/>
<accession>A0A432W672</accession>
<dbReference type="CDD" id="cd10283">
    <property type="entry name" value="MnuA_DNase1-like"/>
    <property type="match status" value="1"/>
</dbReference>
<reference evidence="2 3" key="1">
    <citation type="journal article" date="2011" name="Front. Microbiol.">
        <title>Genomic signatures of strain selection and enhancement in Bacillus atrophaeus var. globigii, a historical biowarfare simulant.</title>
        <authorList>
            <person name="Gibbons H.S."/>
            <person name="Broomall S.M."/>
            <person name="McNew L.A."/>
            <person name="Daligault H."/>
            <person name="Chapman C."/>
            <person name="Bruce D."/>
            <person name="Karavis M."/>
            <person name="Krepps M."/>
            <person name="McGregor P.A."/>
            <person name="Hong C."/>
            <person name="Park K.H."/>
            <person name="Akmal A."/>
            <person name="Feldman A."/>
            <person name="Lin J.S."/>
            <person name="Chang W.E."/>
            <person name="Higgs B.W."/>
            <person name="Demirev P."/>
            <person name="Lindquist J."/>
            <person name="Liem A."/>
            <person name="Fochler E."/>
            <person name="Read T.D."/>
            <person name="Tapia R."/>
            <person name="Johnson S."/>
            <person name="Bishop-Lilly K.A."/>
            <person name="Detter C."/>
            <person name="Han C."/>
            <person name="Sozhamannan S."/>
            <person name="Rosenzweig C.N."/>
            <person name="Skowronski E.W."/>
        </authorList>
    </citation>
    <scope>NUCLEOTIDE SEQUENCE [LARGE SCALE GENOMIC DNA]</scope>
    <source>
        <strain evidence="2 3">MLST1</strain>
    </source>
</reference>
<keyword evidence="1" id="KW-0732">Signal</keyword>
<name>A0A432W672_9GAMM</name>
<sequence length="996" mass="108715">MKIFLAVLMLLTAAPVWAQQPIAYWAQNDNQLADGSAGFEPASFPQYADLGYGELYVQDFNDELDADGAYRWLQSFAGSTANAVSGFPAGGSLSIQGATNNTNNGVSVVLRVDTREYQDIQVSWAQRGTGTGFDSRQFSWSTDGASYNLVDVDEGSLGSSWQVQSYDLSSVSAINDNPVVYFRITLDGASSANGNNRLDNIRVQGVRIADASRVGVYDNDFPSNPFYRGWSQFVVSGESSWEWDESFNNISYTPFLDGNCQPGESWLVSPGFDLDSQQDERVAFEIARGFAGDNDLEVLYSTDYQGGDVSSASWSLLSVITSADFDNNNVPQRFDGFEQLQNEQGHAHIAFRFVYSSGECGTWRLNKLQLTAELAESDPVDFACGAPTTPVHRVQGSNFQSPMQGAEVQLEAIVTTAFLATDESQIGGFYMQAADHEHDSDPYTSEGIFVDASGQYLSLNEGDRVRVQGEVEESFEQTQISNLSDFEVCTTGQSDQVTALPLELPISDFLQFEAVEGMLVELPQELTVTDVFNAVRFAEIQVSKGPLFIPTQVATPGPEAQAVKRANQHNRLVLDDGRTGSNRTPFLIGEDGVSPLSAHNPIRNGYRIEQGHQGVMGYSFAEYRVRSQQLPDYLSQANPRTAQPGIASGGNLRVASYNLENLFATLGDSGETCGPNQLSCRGAADEEELQRQLQKIVSAIIALDAQVVALAEVENDADDATLQMLVDALNQADRLGRWDYIATGWLGTDAIKPGFIYQSLRARPIGDYAVLDSSVDPDFDTSRQRPALAQSFRANNSGRFTAVALHLRAKASCPDSGPDSDQGDGQGCWNDWRTRSTGALARWLEEDPTGNGVAAVLLLGDFNAYAQEDPMRLLESEGYSNLAIAANNGNPEVYSYTFFGESGSLDHGLANPVLAEQVVDAGYWPINADELPVFNYNTGTLPGGFLEKPDNFYSTQPFRSSDHDPMVIELNLRRCTPGLRNLPRHSLGKELNSPEC</sequence>
<feature type="signal peptide" evidence="1">
    <location>
        <begin position="1"/>
        <end position="18"/>
    </location>
</feature>
<dbReference type="Gene3D" id="3.60.10.10">
    <property type="entry name" value="Endonuclease/exonuclease/phosphatase"/>
    <property type="match status" value="1"/>
</dbReference>
<organism evidence="2 3">
    <name type="scientific">Aliidiomarina minuta</name>
    <dbReference type="NCBI Taxonomy" id="880057"/>
    <lineage>
        <taxon>Bacteria</taxon>
        <taxon>Pseudomonadati</taxon>
        <taxon>Pseudomonadota</taxon>
        <taxon>Gammaproteobacteria</taxon>
        <taxon>Alteromonadales</taxon>
        <taxon>Idiomarinaceae</taxon>
        <taxon>Aliidiomarina</taxon>
    </lineage>
</organism>
<dbReference type="AlphaFoldDB" id="A0A432W672"/>
<dbReference type="PANTHER" id="PTHR42834">
    <property type="entry name" value="ENDONUCLEASE/EXONUCLEASE/PHOSPHATASE FAMILY PROTEIN (AFU_ORTHOLOGUE AFUA_3G09210)"/>
    <property type="match status" value="1"/>
</dbReference>
<evidence type="ECO:0000313" key="2">
    <source>
        <dbReference type="EMBL" id="RUO25479.1"/>
    </source>
</evidence>
<protein>
    <submittedName>
        <fullName evidence="2">Nuclease</fullName>
    </submittedName>
</protein>
<feature type="chain" id="PRO_5019046458" evidence="1">
    <location>
        <begin position="19"/>
        <end position="996"/>
    </location>
</feature>
<dbReference type="Proteomes" id="UP000288293">
    <property type="component" value="Unassembled WGS sequence"/>
</dbReference>
<dbReference type="EMBL" id="PIPL01000001">
    <property type="protein sequence ID" value="RUO25479.1"/>
    <property type="molecule type" value="Genomic_DNA"/>
</dbReference>
<dbReference type="InterPro" id="IPR047971">
    <property type="entry name" value="ExeM-like"/>
</dbReference>
<dbReference type="CDD" id="cd04486">
    <property type="entry name" value="YhcR_OBF_like"/>
    <property type="match status" value="1"/>
</dbReference>
<dbReference type="InterPro" id="IPR036691">
    <property type="entry name" value="Endo/exonu/phosph_ase_sf"/>
</dbReference>
<evidence type="ECO:0000256" key="1">
    <source>
        <dbReference type="SAM" id="SignalP"/>
    </source>
</evidence>
<gene>
    <name evidence="2" type="ORF">CWE09_01710</name>
</gene>
<dbReference type="NCBIfam" id="NF038128">
    <property type="entry name" value="choice_anch_J"/>
    <property type="match status" value="1"/>
</dbReference>
<keyword evidence="3" id="KW-1185">Reference proteome</keyword>
<dbReference type="RefSeq" id="WP_126802179.1">
    <property type="nucleotide sequence ID" value="NZ_PIPL01000001.1"/>
</dbReference>
<evidence type="ECO:0000313" key="3">
    <source>
        <dbReference type="Proteomes" id="UP000288293"/>
    </source>
</evidence>
<proteinExistence type="predicted"/>
<dbReference type="PANTHER" id="PTHR42834:SF1">
    <property type="entry name" value="ENDONUCLEASE_EXONUCLEASE_PHOSPHATASE FAMILY PROTEIN (AFU_ORTHOLOGUE AFUA_3G09210)"/>
    <property type="match status" value="1"/>
</dbReference>
<dbReference type="SUPFAM" id="SSF56219">
    <property type="entry name" value="DNase I-like"/>
    <property type="match status" value="1"/>
</dbReference>
<dbReference type="NCBIfam" id="NF033681">
    <property type="entry name" value="ExeM_NucH_DNase"/>
    <property type="match status" value="1"/>
</dbReference>